<name>A0A942THF8_9BACI</name>
<evidence type="ECO:0000313" key="2">
    <source>
        <dbReference type="Proteomes" id="UP000681414"/>
    </source>
</evidence>
<accession>A0A942THF8</accession>
<reference evidence="1 2" key="1">
    <citation type="submission" date="2021-05" db="EMBL/GenBank/DDBJ databases">
        <title>Novel Bacillus species.</title>
        <authorList>
            <person name="Liu G."/>
        </authorList>
    </citation>
    <scope>NUCLEOTIDE SEQUENCE [LARGE SCALE GENOMIC DNA]</scope>
    <source>
        <strain evidence="2">FJAT-49780</strain>
    </source>
</reference>
<organism evidence="1 2">
    <name type="scientific">Lederbergia citri</name>
    <dbReference type="NCBI Taxonomy" id="2833580"/>
    <lineage>
        <taxon>Bacteria</taxon>
        <taxon>Bacillati</taxon>
        <taxon>Bacillota</taxon>
        <taxon>Bacilli</taxon>
        <taxon>Bacillales</taxon>
        <taxon>Bacillaceae</taxon>
        <taxon>Lederbergia</taxon>
    </lineage>
</organism>
<comment type="caution">
    <text evidence="1">The sequence shown here is derived from an EMBL/GenBank/DDBJ whole genome shotgun (WGS) entry which is preliminary data.</text>
</comment>
<keyword evidence="2" id="KW-1185">Reference proteome</keyword>
<proteinExistence type="predicted"/>
<protein>
    <submittedName>
        <fullName evidence="1">Uncharacterized protein</fullName>
    </submittedName>
</protein>
<dbReference type="Proteomes" id="UP000681414">
    <property type="component" value="Unassembled WGS sequence"/>
</dbReference>
<dbReference type="EMBL" id="JAGYPG010000003">
    <property type="protein sequence ID" value="MBS4196662.1"/>
    <property type="molecule type" value="Genomic_DNA"/>
</dbReference>
<gene>
    <name evidence="1" type="ORF">KHA97_16550</name>
</gene>
<dbReference type="AlphaFoldDB" id="A0A942THF8"/>
<sequence length="81" mass="9444">MGIEVVREMPIQQFKEISWAKWLEIKTNTAGNYRKEIIKRASKSSPVRMKMFSRVPTNPAPAYSPHSFPCELEIKQFQFPS</sequence>
<evidence type="ECO:0000313" key="1">
    <source>
        <dbReference type="EMBL" id="MBS4196662.1"/>
    </source>
</evidence>
<dbReference type="RefSeq" id="WP_213125889.1">
    <property type="nucleotide sequence ID" value="NZ_JAGYPG010000003.1"/>
</dbReference>